<proteinExistence type="predicted"/>
<feature type="domain" description="FAD-binding" evidence="3">
    <location>
        <begin position="8"/>
        <end position="371"/>
    </location>
</feature>
<evidence type="ECO:0000313" key="4">
    <source>
        <dbReference type="EMBL" id="KHK64274.1"/>
    </source>
</evidence>
<sequence>MTTSTSFDTDVLVIGTGPAGATTALALATYGVRVKMVTMFNWLANSPRAHITNQRAMEVVRDLGLEDEVMRAATPWDQMGDTLFTTSLAGEEIARMRTWGTGDKRKGDYVQGSPCTMLDLIQPEMESILLKHAAMRGAQLSFNTEYLSHVQDAEGVTARMKDVLTGVEYEVRAKYLVGADGANSKVAKEIDLPIVGEMARAGTAYVIFNADLSKYVEHRPSILQWIATPEAGFGEIGMGLLRAIRPWDQWIAGWGFDITKGTPDLSPEAVLEKIRLLVGDPKLEVQVERMSTWYVNQAHATEYSRGRVFCAGDAVHRHPPSSGLGSNTCMQDGFNLAWKLAYVLKGFADPNLLESYTAERAPVGKQIVARANQSRKDYALLKECFNFGNGVDTIAKLLDRMRDPSPAGVEVRMNLQKALEIKSREFNAQGVELNQRYVSSAVKTDPRDGVELWARDKELYLQATTRPGAKLPHAWLVNENGHRISTLDVVGKGQMTLITGLAGQAWVAAAESLNQPFLKTVVTGAKGTADLYCDWQSVREIHEAGALLVRPDGYVAWRHSNAVWSADEAVSELQQALQSVLG</sequence>
<organism evidence="4 5">
    <name type="scientific">Pseudomonas frederiksbergensis</name>
    <dbReference type="NCBI Taxonomy" id="104087"/>
    <lineage>
        <taxon>Bacteria</taxon>
        <taxon>Pseudomonadati</taxon>
        <taxon>Pseudomonadota</taxon>
        <taxon>Gammaproteobacteria</taxon>
        <taxon>Pseudomonadales</taxon>
        <taxon>Pseudomonadaceae</taxon>
        <taxon>Pseudomonas</taxon>
    </lineage>
</organism>
<keyword evidence="1" id="KW-0285">Flavoprotein</keyword>
<evidence type="ECO:0000256" key="2">
    <source>
        <dbReference type="ARBA" id="ARBA00022827"/>
    </source>
</evidence>
<dbReference type="Gene3D" id="3.50.50.60">
    <property type="entry name" value="FAD/NAD(P)-binding domain"/>
    <property type="match status" value="1"/>
</dbReference>
<keyword evidence="4" id="KW-0503">Monooxygenase</keyword>
<dbReference type="Pfam" id="PF21274">
    <property type="entry name" value="Rng_hyd_C"/>
    <property type="match status" value="1"/>
</dbReference>
<dbReference type="Gene3D" id="3.30.9.10">
    <property type="entry name" value="D-Amino Acid Oxidase, subunit A, domain 2"/>
    <property type="match status" value="1"/>
</dbReference>
<dbReference type="SUPFAM" id="SSF51905">
    <property type="entry name" value="FAD/NAD(P)-binding domain"/>
    <property type="match status" value="1"/>
</dbReference>
<evidence type="ECO:0000313" key="5">
    <source>
        <dbReference type="Proteomes" id="UP000030949"/>
    </source>
</evidence>
<dbReference type="Gene3D" id="3.40.30.120">
    <property type="match status" value="1"/>
</dbReference>
<dbReference type="EMBL" id="JQGJ01000007">
    <property type="protein sequence ID" value="KHK64274.1"/>
    <property type="molecule type" value="Genomic_DNA"/>
</dbReference>
<dbReference type="InterPro" id="IPR036188">
    <property type="entry name" value="FAD/NAD-bd_sf"/>
</dbReference>
<name>A0A0B1YZL7_9PSED</name>
<dbReference type="OrthoDB" id="8672648at2"/>
<keyword evidence="2" id="KW-0274">FAD</keyword>
<keyword evidence="4" id="KW-0560">Oxidoreductase</keyword>
<protein>
    <submittedName>
        <fullName evidence="4">2,4-dichlorophenol 6-monooxygenase</fullName>
    </submittedName>
</protein>
<dbReference type="InterPro" id="IPR050641">
    <property type="entry name" value="RIFMO-like"/>
</dbReference>
<dbReference type="Pfam" id="PF01494">
    <property type="entry name" value="FAD_binding_3"/>
    <property type="match status" value="1"/>
</dbReference>
<gene>
    <name evidence="4" type="ORF">JZ00_13730</name>
</gene>
<dbReference type="GO" id="GO:0016709">
    <property type="term" value="F:oxidoreductase activity, acting on paired donors, with incorporation or reduction of molecular oxygen, NAD(P)H as one donor, and incorporation of one atom of oxygen"/>
    <property type="evidence" value="ECO:0007669"/>
    <property type="project" value="UniProtKB-ARBA"/>
</dbReference>
<dbReference type="AlphaFoldDB" id="A0A0B1YZL7"/>
<dbReference type="Proteomes" id="UP000030949">
    <property type="component" value="Unassembled WGS sequence"/>
</dbReference>
<comment type="caution">
    <text evidence="4">The sequence shown here is derived from an EMBL/GenBank/DDBJ whole genome shotgun (WGS) entry which is preliminary data.</text>
</comment>
<dbReference type="PRINTS" id="PR00420">
    <property type="entry name" value="RNGMNOXGNASE"/>
</dbReference>
<dbReference type="PANTHER" id="PTHR43004:SF8">
    <property type="entry name" value="FAD-BINDING DOMAIN-CONTAINING PROTEIN-RELATED"/>
    <property type="match status" value="1"/>
</dbReference>
<dbReference type="InterPro" id="IPR002938">
    <property type="entry name" value="FAD-bd"/>
</dbReference>
<accession>A0A0B1YZL7</accession>
<reference evidence="5" key="1">
    <citation type="submission" date="2015-03" db="EMBL/GenBank/DDBJ databases">
        <title>Pseudomonas frederiksbergensis hydrocarbon degrader.</title>
        <authorList>
            <person name="Brown L.M."/>
            <person name="Ruiz O.N."/>
            <person name="Mueller S."/>
            <person name="Gunasekera T.S."/>
        </authorList>
    </citation>
    <scope>NUCLEOTIDE SEQUENCE [LARGE SCALE GENOMIC DNA]</scope>
    <source>
        <strain evidence="5">SI8</strain>
    </source>
</reference>
<evidence type="ECO:0000259" key="3">
    <source>
        <dbReference type="Pfam" id="PF01494"/>
    </source>
</evidence>
<dbReference type="PANTHER" id="PTHR43004">
    <property type="entry name" value="TRK SYSTEM POTASSIUM UPTAKE PROTEIN"/>
    <property type="match status" value="1"/>
</dbReference>
<evidence type="ECO:0000256" key="1">
    <source>
        <dbReference type="ARBA" id="ARBA00022630"/>
    </source>
</evidence>
<dbReference type="RefSeq" id="WP_039591836.1">
    <property type="nucleotide sequence ID" value="NZ_JQGJ02000007.1"/>
</dbReference>
<dbReference type="GO" id="GO:0071949">
    <property type="term" value="F:FAD binding"/>
    <property type="evidence" value="ECO:0007669"/>
    <property type="project" value="InterPro"/>
</dbReference>